<dbReference type="Proteomes" id="UP000266005">
    <property type="component" value="Unassembled WGS sequence"/>
</dbReference>
<dbReference type="PRINTS" id="PR00862">
    <property type="entry name" value="PROLIGOPTASE"/>
</dbReference>
<evidence type="ECO:0000256" key="5">
    <source>
        <dbReference type="ARBA" id="ARBA00022801"/>
    </source>
</evidence>
<dbReference type="Gene3D" id="3.40.50.1820">
    <property type="entry name" value="alpha/beta hydrolase"/>
    <property type="match status" value="1"/>
</dbReference>
<comment type="similarity">
    <text evidence="2">Belongs to the peptidase S9A family.</text>
</comment>
<dbReference type="PROSITE" id="PS00708">
    <property type="entry name" value="PRO_ENDOPEP_SER"/>
    <property type="match status" value="1"/>
</dbReference>
<dbReference type="GO" id="GO:0005829">
    <property type="term" value="C:cytosol"/>
    <property type="evidence" value="ECO:0007669"/>
    <property type="project" value="TreeGrafter"/>
</dbReference>
<keyword evidence="12" id="KW-1185">Reference proteome</keyword>
<dbReference type="EMBL" id="QWGE01000004">
    <property type="protein sequence ID" value="RIJ37054.1"/>
    <property type="molecule type" value="Genomic_DNA"/>
</dbReference>
<dbReference type="AlphaFoldDB" id="A0A399S2X6"/>
<evidence type="ECO:0000256" key="4">
    <source>
        <dbReference type="ARBA" id="ARBA00022670"/>
    </source>
</evidence>
<dbReference type="InterPro" id="IPR001375">
    <property type="entry name" value="Peptidase_S9_cat"/>
</dbReference>
<evidence type="ECO:0000256" key="3">
    <source>
        <dbReference type="ARBA" id="ARBA00011897"/>
    </source>
</evidence>
<dbReference type="InterPro" id="IPR051167">
    <property type="entry name" value="Prolyl_oligopep/macrocyclase"/>
</dbReference>
<dbReference type="InterPro" id="IPR023302">
    <property type="entry name" value="Pept_S9A_N"/>
</dbReference>
<evidence type="ECO:0000256" key="2">
    <source>
        <dbReference type="ARBA" id="ARBA00005228"/>
    </source>
</evidence>
<evidence type="ECO:0000256" key="7">
    <source>
        <dbReference type="ARBA" id="ARBA00060121"/>
    </source>
</evidence>
<evidence type="ECO:0000313" key="12">
    <source>
        <dbReference type="Proteomes" id="UP000266005"/>
    </source>
</evidence>
<name>A0A399S2X6_9BACT</name>
<dbReference type="GO" id="GO:0006508">
    <property type="term" value="P:proteolysis"/>
    <property type="evidence" value="ECO:0007669"/>
    <property type="project" value="UniProtKB-KW"/>
</dbReference>
<protein>
    <recommendedName>
        <fullName evidence="3">prolyl oligopeptidase</fullName>
        <ecNumber evidence="3">3.4.21.26</ecNumber>
    </recommendedName>
    <alternativeName>
        <fullName evidence="8">Proline-specific endopeptidase</fullName>
    </alternativeName>
</protein>
<evidence type="ECO:0000256" key="8">
    <source>
        <dbReference type="ARBA" id="ARBA00081187"/>
    </source>
</evidence>
<dbReference type="InterPro" id="IPR002471">
    <property type="entry name" value="Pept_S9_AS"/>
</dbReference>
<dbReference type="GO" id="GO:0004252">
    <property type="term" value="F:serine-type endopeptidase activity"/>
    <property type="evidence" value="ECO:0007669"/>
    <property type="project" value="UniProtKB-EC"/>
</dbReference>
<feature type="domain" description="Peptidase S9 prolyl oligopeptidase catalytic" evidence="9">
    <location>
        <begin position="486"/>
        <end position="692"/>
    </location>
</feature>
<proteinExistence type="inferred from homology"/>
<dbReference type="SUPFAM" id="SSF50993">
    <property type="entry name" value="Peptidase/esterase 'gauge' domain"/>
    <property type="match status" value="1"/>
</dbReference>
<dbReference type="SUPFAM" id="SSF53474">
    <property type="entry name" value="alpha/beta-Hydrolases"/>
    <property type="match status" value="1"/>
</dbReference>
<accession>A0A399S2X6</accession>
<organism evidence="11 12">
    <name type="scientific">Pontibacter oryzae</name>
    <dbReference type="NCBI Taxonomy" id="2304593"/>
    <lineage>
        <taxon>Bacteria</taxon>
        <taxon>Pseudomonadati</taxon>
        <taxon>Bacteroidota</taxon>
        <taxon>Cytophagia</taxon>
        <taxon>Cytophagales</taxon>
        <taxon>Hymenobacteraceae</taxon>
        <taxon>Pontibacter</taxon>
    </lineage>
</organism>
<evidence type="ECO:0000259" key="9">
    <source>
        <dbReference type="Pfam" id="PF00326"/>
    </source>
</evidence>
<evidence type="ECO:0000313" key="11">
    <source>
        <dbReference type="EMBL" id="RIJ37054.1"/>
    </source>
</evidence>
<evidence type="ECO:0000256" key="6">
    <source>
        <dbReference type="ARBA" id="ARBA00022825"/>
    </source>
</evidence>
<dbReference type="EC" id="3.4.21.26" evidence="3"/>
<reference evidence="12" key="1">
    <citation type="submission" date="2018-08" db="EMBL/GenBank/DDBJ databases">
        <title>Mucilaginibacter sp. MYSH2.</title>
        <authorList>
            <person name="Seo T."/>
        </authorList>
    </citation>
    <scope>NUCLEOTIDE SEQUENCE [LARGE SCALE GENOMIC DNA]</scope>
    <source>
        <strain evidence="12">KIRAN</strain>
    </source>
</reference>
<dbReference type="PANTHER" id="PTHR42881">
    <property type="entry name" value="PROLYL ENDOPEPTIDASE"/>
    <property type="match status" value="1"/>
</dbReference>
<evidence type="ECO:0000259" key="10">
    <source>
        <dbReference type="Pfam" id="PF02897"/>
    </source>
</evidence>
<keyword evidence="4" id="KW-0645">Protease</keyword>
<sequence>MKQILPFLLAFLQAGALSAQKLEYPLTKKTAAADTFFSQHIISDPYRWLEKLDSPEVADWVADQNKVSKKFLTKASNQTNAFLAIDKYNYVRSSHNFVKDGDYYFRYFYYNINSTVGLYYKRTMSDNPELDEVMPLVDPKDISGSDRINLKGYKVNETSDLLAYQFSRNGSDWAEIKVVELKNARQRPDHLKNVKFSGIAWKGNGFFYAAYPKANEGQKVYFHELGTDQSQDKLIFERDNPLFMFNFSTTSDGRYFILREEHRLTGKESIFYIDYNQAQPTLKPLLANLAFTFKVLDSRNGKLIAYTTHNAPNGRMVELDPAQPFNWRELIPQFSGALLTEHYLLKDRILATFLVKGHPLITVFDYSGKMLYNLELPAGTTVGGFTGAPSPDEVYYRYASYTFPSVIYKFNATTFERTLTERTTVAYDLNGFEYKEVEYPAKDGTMVPMTLIYHKDTKLDGNNPTLLKAYGGFGLISEPSFEPGIIHFVKKGGVFAFASIRGGGERGQQWARQGRGANKQTSFDDFNAAAEYLIKSGYTNPKKLAATGASNGGLVVAAAALQRPELYKAVVPVAAPLDMLRSEKFTIGWAWIPEYGTTQDSASFQSLKAYSPLHNIKPEVNYPAMLLMASSHDDRVVPLHSFKFAAAMQNRPAQKNPILLRTEYNAGHSGASGIYAGIREESDLYAFVMQQLFE</sequence>
<dbReference type="RefSeq" id="WP_119432990.1">
    <property type="nucleotide sequence ID" value="NZ_QWGE01000004.1"/>
</dbReference>
<dbReference type="FunFam" id="3.40.50.1820:FF:000005">
    <property type="entry name" value="Prolyl endopeptidase"/>
    <property type="match status" value="1"/>
</dbReference>
<evidence type="ECO:0000256" key="1">
    <source>
        <dbReference type="ARBA" id="ARBA00001070"/>
    </source>
</evidence>
<keyword evidence="5" id="KW-0378">Hydrolase</keyword>
<dbReference type="Gene3D" id="2.130.10.120">
    <property type="entry name" value="Prolyl oligopeptidase, N-terminal domain"/>
    <property type="match status" value="1"/>
</dbReference>
<dbReference type="InterPro" id="IPR029058">
    <property type="entry name" value="AB_hydrolase_fold"/>
</dbReference>
<keyword evidence="6" id="KW-0720">Serine protease</keyword>
<comment type="function">
    <text evidence="7">Cleaves peptide bonds on the C-terminal side of prolyl residues within peptides that are up to approximately 30 amino acids long. Has an absolute requirement for an X-Pro bond in the trans configuration immediately preceding the Pro-Y scissible bond.</text>
</comment>
<comment type="catalytic activity">
    <reaction evidence="1">
        <text>Hydrolysis of Pro-|-Xaa &gt;&gt; Ala-|-Xaa in oligopeptides.</text>
        <dbReference type="EC" id="3.4.21.26"/>
    </reaction>
</comment>
<dbReference type="InterPro" id="IPR002470">
    <property type="entry name" value="Peptidase_S9A"/>
</dbReference>
<dbReference type="Pfam" id="PF02897">
    <property type="entry name" value="Peptidase_S9_N"/>
    <property type="match status" value="1"/>
</dbReference>
<dbReference type="PANTHER" id="PTHR42881:SF2">
    <property type="entry name" value="PROLYL ENDOPEPTIDASE"/>
    <property type="match status" value="1"/>
</dbReference>
<dbReference type="Pfam" id="PF00326">
    <property type="entry name" value="Peptidase_S9"/>
    <property type="match status" value="1"/>
</dbReference>
<gene>
    <name evidence="11" type="ORF">D1627_14700</name>
</gene>
<dbReference type="OrthoDB" id="9801421at2"/>
<comment type="caution">
    <text evidence="11">The sequence shown here is derived from an EMBL/GenBank/DDBJ whole genome shotgun (WGS) entry which is preliminary data.</text>
</comment>
<dbReference type="GO" id="GO:0070012">
    <property type="term" value="F:oligopeptidase activity"/>
    <property type="evidence" value="ECO:0007669"/>
    <property type="project" value="TreeGrafter"/>
</dbReference>
<feature type="domain" description="Peptidase S9A N-terminal" evidence="10">
    <location>
        <begin position="25"/>
        <end position="421"/>
    </location>
</feature>